<dbReference type="SMART" id="SM00855">
    <property type="entry name" value="PGAM"/>
    <property type="match status" value="1"/>
</dbReference>
<comment type="caution">
    <text evidence="2">The sequence shown here is derived from an EMBL/GenBank/DDBJ whole genome shotgun (WGS) entry which is preliminary data.</text>
</comment>
<name>A0A5S3PLL4_9RHOB</name>
<dbReference type="Proteomes" id="UP000309550">
    <property type="component" value="Unassembled WGS sequence"/>
</dbReference>
<dbReference type="AlphaFoldDB" id="A0A5S3PLL4"/>
<sequence length="216" mass="23792">MAELLVIRHAQASFGQDNYDRLSDLGHRQSELAGDALRANGWVPDRLLTGTLTRQAETLRSMGFDAAPEQHAGFNEYDFHDLLHVKFGGKVPDMVKADRKTHFRTLRETILEWQAGGLVGARETWLGFAARVAEALVFATQDKAERVLVVSSGGPIGQLTASTLGAPPAQMMNLNLQVKNTSMTKFVFSRGRVFLHQFNATPHLDSAETAPLLTYS</sequence>
<proteinExistence type="predicted"/>
<dbReference type="PANTHER" id="PTHR20935:SF0">
    <property type="entry name" value="SERINE_THREONINE-PROTEIN PHOSPHATASE PGAM5, MITOCHONDRIAL"/>
    <property type="match status" value="1"/>
</dbReference>
<dbReference type="OrthoDB" id="280692at2"/>
<dbReference type="InterPro" id="IPR051021">
    <property type="entry name" value="Mito_Ser/Thr_phosphatase"/>
</dbReference>
<dbReference type="InterPro" id="IPR029033">
    <property type="entry name" value="His_PPase_superfam"/>
</dbReference>
<evidence type="ECO:0000313" key="3">
    <source>
        <dbReference type="Proteomes" id="UP000309550"/>
    </source>
</evidence>
<dbReference type="Pfam" id="PF00300">
    <property type="entry name" value="His_Phos_1"/>
    <property type="match status" value="1"/>
</dbReference>
<organism evidence="2 3">
    <name type="scientific">Sulfitobacter sabulilitoris</name>
    <dbReference type="NCBI Taxonomy" id="2562655"/>
    <lineage>
        <taxon>Bacteria</taxon>
        <taxon>Pseudomonadati</taxon>
        <taxon>Pseudomonadota</taxon>
        <taxon>Alphaproteobacteria</taxon>
        <taxon>Rhodobacterales</taxon>
        <taxon>Roseobacteraceae</taxon>
        <taxon>Sulfitobacter</taxon>
    </lineage>
</organism>
<protein>
    <submittedName>
        <fullName evidence="2">Histidine phosphatase family protein</fullName>
    </submittedName>
</protein>
<accession>A0A5S3PLL4</accession>
<dbReference type="CDD" id="cd07040">
    <property type="entry name" value="HP"/>
    <property type="match status" value="1"/>
</dbReference>
<dbReference type="RefSeq" id="WP_138661467.1">
    <property type="nucleotide sequence ID" value="NZ_VANS01000001.1"/>
</dbReference>
<dbReference type="EMBL" id="VANS01000001">
    <property type="protein sequence ID" value="TMM55298.1"/>
    <property type="molecule type" value="Genomic_DNA"/>
</dbReference>
<evidence type="ECO:0000256" key="1">
    <source>
        <dbReference type="ARBA" id="ARBA00022801"/>
    </source>
</evidence>
<gene>
    <name evidence="2" type="ORF">FDT80_07020</name>
</gene>
<dbReference type="InterPro" id="IPR013078">
    <property type="entry name" value="His_Pase_superF_clade-1"/>
</dbReference>
<dbReference type="SUPFAM" id="SSF53254">
    <property type="entry name" value="Phosphoglycerate mutase-like"/>
    <property type="match status" value="1"/>
</dbReference>
<dbReference type="Gene3D" id="3.40.50.1240">
    <property type="entry name" value="Phosphoglycerate mutase-like"/>
    <property type="match status" value="1"/>
</dbReference>
<keyword evidence="3" id="KW-1185">Reference proteome</keyword>
<reference evidence="2 3" key="1">
    <citation type="submission" date="2019-05" db="EMBL/GenBank/DDBJ databases">
        <title>Sulfitobacter sabulilitoris sp. nov., isolated from a marine sand.</title>
        <authorList>
            <person name="Yoon J.-H."/>
        </authorList>
    </citation>
    <scope>NUCLEOTIDE SEQUENCE [LARGE SCALE GENOMIC DNA]</scope>
    <source>
        <strain evidence="2 3">HSMS-29</strain>
    </source>
</reference>
<dbReference type="GO" id="GO:0016787">
    <property type="term" value="F:hydrolase activity"/>
    <property type="evidence" value="ECO:0007669"/>
    <property type="project" value="UniProtKB-KW"/>
</dbReference>
<keyword evidence="1" id="KW-0378">Hydrolase</keyword>
<dbReference type="PANTHER" id="PTHR20935">
    <property type="entry name" value="PHOSPHOGLYCERATE MUTASE-RELATED"/>
    <property type="match status" value="1"/>
</dbReference>
<evidence type="ECO:0000313" key="2">
    <source>
        <dbReference type="EMBL" id="TMM55298.1"/>
    </source>
</evidence>